<organism evidence="3 4">
    <name type="scientific">Triangularia verruculosa</name>
    <dbReference type="NCBI Taxonomy" id="2587418"/>
    <lineage>
        <taxon>Eukaryota</taxon>
        <taxon>Fungi</taxon>
        <taxon>Dikarya</taxon>
        <taxon>Ascomycota</taxon>
        <taxon>Pezizomycotina</taxon>
        <taxon>Sordariomycetes</taxon>
        <taxon>Sordariomycetidae</taxon>
        <taxon>Sordariales</taxon>
        <taxon>Podosporaceae</taxon>
        <taxon>Triangularia</taxon>
    </lineage>
</organism>
<dbReference type="Proteomes" id="UP001303160">
    <property type="component" value="Unassembled WGS sequence"/>
</dbReference>
<dbReference type="EMBL" id="MU863959">
    <property type="protein sequence ID" value="KAK4197624.1"/>
    <property type="molecule type" value="Genomic_DNA"/>
</dbReference>
<name>A0AAN6XBT5_9PEZI</name>
<keyword evidence="2" id="KW-0732">Signal</keyword>
<dbReference type="AlphaFoldDB" id="A0AAN6XBT5"/>
<evidence type="ECO:0000313" key="3">
    <source>
        <dbReference type="EMBL" id="KAK4197624.1"/>
    </source>
</evidence>
<keyword evidence="4" id="KW-1185">Reference proteome</keyword>
<reference evidence="3" key="2">
    <citation type="submission" date="2023-05" db="EMBL/GenBank/DDBJ databases">
        <authorList>
            <consortium name="Lawrence Berkeley National Laboratory"/>
            <person name="Steindorff A."/>
            <person name="Hensen N."/>
            <person name="Bonometti L."/>
            <person name="Westerberg I."/>
            <person name="Brannstrom I.O."/>
            <person name="Guillou S."/>
            <person name="Cros-Aarteil S."/>
            <person name="Calhoun S."/>
            <person name="Haridas S."/>
            <person name="Kuo A."/>
            <person name="Mondo S."/>
            <person name="Pangilinan J."/>
            <person name="Riley R."/>
            <person name="Labutti K."/>
            <person name="Andreopoulos B."/>
            <person name="Lipzen A."/>
            <person name="Chen C."/>
            <person name="Yanf M."/>
            <person name="Daum C."/>
            <person name="Ng V."/>
            <person name="Clum A."/>
            <person name="Ohm R."/>
            <person name="Martin F."/>
            <person name="Silar P."/>
            <person name="Natvig D."/>
            <person name="Lalanne C."/>
            <person name="Gautier V."/>
            <person name="Ament-Velasquez S.L."/>
            <person name="Kruys A."/>
            <person name="Hutchinson M.I."/>
            <person name="Powell A.J."/>
            <person name="Barry K."/>
            <person name="Miller A.N."/>
            <person name="Grigoriev I.V."/>
            <person name="Debuchy R."/>
            <person name="Gladieux P."/>
            <person name="Thoren M.H."/>
            <person name="Johannesson H."/>
        </authorList>
    </citation>
    <scope>NUCLEOTIDE SEQUENCE</scope>
    <source>
        <strain evidence="3">CBS 315.58</strain>
    </source>
</reference>
<evidence type="ECO:0000256" key="2">
    <source>
        <dbReference type="SAM" id="SignalP"/>
    </source>
</evidence>
<proteinExistence type="predicted"/>
<gene>
    <name evidence="3" type="ORF">QBC40DRAFT_231633</name>
</gene>
<comment type="caution">
    <text evidence="3">The sequence shown here is derived from an EMBL/GenBank/DDBJ whole genome shotgun (WGS) entry which is preliminary data.</text>
</comment>
<sequence>MLKVLFLLINAVELVTAVSGSPGLNANVMTVTEVTGSWATSYPSSSASDQAVSTGSWATSDPNSSAQAVSTAPASAPEDDDPGRLWVTYRRFIDFDDPDFRYVCFYDIFESRKSVDPFNVCLHPYNASWAIGRDLACAAGYRMAIPEFSIGFEPLGVSKNCAYHPEDQSVHCDSGIYPCLIVNQANDWVQCPADNPEKTMSNYGAYARLQCDGFPTKS</sequence>
<evidence type="ECO:0000313" key="4">
    <source>
        <dbReference type="Proteomes" id="UP001303160"/>
    </source>
</evidence>
<feature type="chain" id="PRO_5042939578" evidence="2">
    <location>
        <begin position="18"/>
        <end position="218"/>
    </location>
</feature>
<protein>
    <submittedName>
        <fullName evidence="3">Uncharacterized protein</fullName>
    </submittedName>
</protein>
<reference evidence="3" key="1">
    <citation type="journal article" date="2023" name="Mol. Phylogenet. Evol.">
        <title>Genome-scale phylogeny and comparative genomics of the fungal order Sordariales.</title>
        <authorList>
            <person name="Hensen N."/>
            <person name="Bonometti L."/>
            <person name="Westerberg I."/>
            <person name="Brannstrom I.O."/>
            <person name="Guillou S."/>
            <person name="Cros-Aarteil S."/>
            <person name="Calhoun S."/>
            <person name="Haridas S."/>
            <person name="Kuo A."/>
            <person name="Mondo S."/>
            <person name="Pangilinan J."/>
            <person name="Riley R."/>
            <person name="LaButti K."/>
            <person name="Andreopoulos B."/>
            <person name="Lipzen A."/>
            <person name="Chen C."/>
            <person name="Yan M."/>
            <person name="Daum C."/>
            <person name="Ng V."/>
            <person name="Clum A."/>
            <person name="Steindorff A."/>
            <person name="Ohm R.A."/>
            <person name="Martin F."/>
            <person name="Silar P."/>
            <person name="Natvig D.O."/>
            <person name="Lalanne C."/>
            <person name="Gautier V."/>
            <person name="Ament-Velasquez S.L."/>
            <person name="Kruys A."/>
            <person name="Hutchinson M.I."/>
            <person name="Powell A.J."/>
            <person name="Barry K."/>
            <person name="Miller A.N."/>
            <person name="Grigoriev I.V."/>
            <person name="Debuchy R."/>
            <person name="Gladieux P."/>
            <person name="Hiltunen Thoren M."/>
            <person name="Johannesson H."/>
        </authorList>
    </citation>
    <scope>NUCLEOTIDE SEQUENCE</scope>
    <source>
        <strain evidence="3">CBS 315.58</strain>
    </source>
</reference>
<feature type="signal peptide" evidence="2">
    <location>
        <begin position="1"/>
        <end position="17"/>
    </location>
</feature>
<feature type="compositionally biased region" description="Polar residues" evidence="1">
    <location>
        <begin position="57"/>
        <end position="73"/>
    </location>
</feature>
<feature type="region of interest" description="Disordered" evidence="1">
    <location>
        <begin position="53"/>
        <end position="79"/>
    </location>
</feature>
<accession>A0AAN6XBT5</accession>
<evidence type="ECO:0000256" key="1">
    <source>
        <dbReference type="SAM" id="MobiDB-lite"/>
    </source>
</evidence>